<gene>
    <name evidence="8" type="ORF">P7V44_02695</name>
</gene>
<dbReference type="CDD" id="cd01184">
    <property type="entry name" value="INT_C_like_1"/>
    <property type="match status" value="1"/>
</dbReference>
<dbReference type="EMBL" id="JARRYG010000002">
    <property type="protein sequence ID" value="MDG4695144.1"/>
    <property type="molecule type" value="Genomic_DNA"/>
</dbReference>
<proteinExistence type="inferred from homology"/>
<feature type="domain" description="Core-binding (CB)" evidence="7">
    <location>
        <begin position="218"/>
        <end position="327"/>
    </location>
</feature>
<dbReference type="AlphaFoldDB" id="A0AA42FIL2"/>
<dbReference type="RefSeq" id="WP_278030655.1">
    <property type="nucleotide sequence ID" value="NZ_JARRYG010000002.1"/>
</dbReference>
<evidence type="ECO:0000256" key="4">
    <source>
        <dbReference type="ARBA" id="ARBA00023172"/>
    </source>
</evidence>
<feature type="domain" description="Tyr recombinase" evidence="6">
    <location>
        <begin position="350"/>
        <end position="542"/>
    </location>
</feature>
<protein>
    <submittedName>
        <fullName evidence="8">Site-specific integrase</fullName>
    </submittedName>
</protein>
<evidence type="ECO:0000256" key="3">
    <source>
        <dbReference type="ARBA" id="ARBA00023125"/>
    </source>
</evidence>
<dbReference type="InterPro" id="IPR011010">
    <property type="entry name" value="DNA_brk_join_enz"/>
</dbReference>
<dbReference type="PROSITE" id="PS51898">
    <property type="entry name" value="TYR_RECOMBINASE"/>
    <property type="match status" value="1"/>
</dbReference>
<evidence type="ECO:0000256" key="2">
    <source>
        <dbReference type="ARBA" id="ARBA00022908"/>
    </source>
</evidence>
<evidence type="ECO:0000259" key="7">
    <source>
        <dbReference type="PROSITE" id="PS51900"/>
    </source>
</evidence>
<dbReference type="Gene3D" id="1.10.443.10">
    <property type="entry name" value="Intergrase catalytic core"/>
    <property type="match status" value="1"/>
</dbReference>
<dbReference type="GO" id="GO:0006310">
    <property type="term" value="P:DNA recombination"/>
    <property type="evidence" value="ECO:0007669"/>
    <property type="project" value="UniProtKB-KW"/>
</dbReference>
<dbReference type="Proteomes" id="UP001156701">
    <property type="component" value="Unassembled WGS sequence"/>
</dbReference>
<keyword evidence="2" id="KW-0229">DNA integration</keyword>
<dbReference type="InterPro" id="IPR050090">
    <property type="entry name" value="Tyrosine_recombinase_XerCD"/>
</dbReference>
<evidence type="ECO:0000313" key="8">
    <source>
        <dbReference type="EMBL" id="MDG4695144.1"/>
    </source>
</evidence>
<dbReference type="Pfam" id="PF00589">
    <property type="entry name" value="Phage_integrase"/>
    <property type="match status" value="1"/>
</dbReference>
<dbReference type="InterPro" id="IPR002104">
    <property type="entry name" value="Integrase_catalytic"/>
</dbReference>
<dbReference type="InterPro" id="IPR010998">
    <property type="entry name" value="Integrase_recombinase_N"/>
</dbReference>
<keyword evidence="4" id="KW-0233">DNA recombination</keyword>
<dbReference type="GO" id="GO:0003677">
    <property type="term" value="F:DNA binding"/>
    <property type="evidence" value="ECO:0007669"/>
    <property type="project" value="UniProtKB-UniRule"/>
</dbReference>
<evidence type="ECO:0000256" key="5">
    <source>
        <dbReference type="PROSITE-ProRule" id="PRU01248"/>
    </source>
</evidence>
<sequence length="557" mass="64337">MSTMIQPTKNRHGVYTLRMAVPAELKDTLGKGELKRSLKTKDLAEAKRKAPAIIDLMQAKIDEARRTLHAEQAITKDDIERIAYHWLKFILPQPELIKERYLVDSLYGLDLSPESRIIHCYLEKNDDYPNYSAMPAVDLFNSPATNVPDDYQQRDIELLQLLRHELKESLELTPVELTPAWKVKLAWRLADYRMQATEMHILNILPKYAATAQGKAAKPTISFSMMFDRYKDHVRYAEPREAEKRIKAYETAVTRFVKFIGSRPIETITKQDMADFRQLLERLPCRPSKEVKKLPLKEQAELSGEKISPQTVRNQLMALSSIFRLATEDELISVNPVSLMPKRKRQRQANKDLDFTPDEIALIFDMPLFHGEESPHGAMAYWVPIILYYTGARVEEIAQLYTKNIIQDSGIDCIQIESTDEQSTKTGLSRIVPLHRHIIELGFLEYVQSREHYLFTELKTPSGKSSYNFLRWWGEYIRSHGITRKDIKPTHSFRHTFITHCRSTNARKDIQNDITGHAQEDVSGGYGSYPIGAKKELIEEIPRLNLQRLNIWNGGND</sequence>
<dbReference type="Gene3D" id="1.10.150.130">
    <property type="match status" value="1"/>
</dbReference>
<dbReference type="GO" id="GO:0015074">
    <property type="term" value="P:DNA integration"/>
    <property type="evidence" value="ECO:0007669"/>
    <property type="project" value="UniProtKB-KW"/>
</dbReference>
<dbReference type="InterPro" id="IPR025269">
    <property type="entry name" value="SAM-like_dom"/>
</dbReference>
<organism evidence="8 9">
    <name type="scientific">Providencia huashanensis</name>
    <dbReference type="NCBI Taxonomy" id="3037798"/>
    <lineage>
        <taxon>Bacteria</taxon>
        <taxon>Pseudomonadati</taxon>
        <taxon>Pseudomonadota</taxon>
        <taxon>Gammaproteobacteria</taxon>
        <taxon>Enterobacterales</taxon>
        <taxon>Morganellaceae</taxon>
        <taxon>Providencia</taxon>
    </lineage>
</organism>
<dbReference type="PANTHER" id="PTHR30349">
    <property type="entry name" value="PHAGE INTEGRASE-RELATED"/>
    <property type="match status" value="1"/>
</dbReference>
<comment type="caution">
    <text evidence="8">The sequence shown here is derived from an EMBL/GenBank/DDBJ whole genome shotgun (WGS) entry which is preliminary data.</text>
</comment>
<evidence type="ECO:0000256" key="1">
    <source>
        <dbReference type="ARBA" id="ARBA00008857"/>
    </source>
</evidence>
<evidence type="ECO:0000259" key="6">
    <source>
        <dbReference type="PROSITE" id="PS51898"/>
    </source>
</evidence>
<evidence type="ECO:0000313" key="9">
    <source>
        <dbReference type="Proteomes" id="UP001156701"/>
    </source>
</evidence>
<dbReference type="Pfam" id="PF20172">
    <property type="entry name" value="DUF6538"/>
    <property type="match status" value="1"/>
</dbReference>
<comment type="similarity">
    <text evidence="1">Belongs to the 'phage' integrase family.</text>
</comment>
<dbReference type="PROSITE" id="PS51900">
    <property type="entry name" value="CB"/>
    <property type="match status" value="1"/>
</dbReference>
<dbReference type="InterPro" id="IPR046668">
    <property type="entry name" value="DUF6538"/>
</dbReference>
<keyword evidence="3 5" id="KW-0238">DNA-binding</keyword>
<accession>A0AA42FIL2</accession>
<name>A0AA42FIL2_9GAMM</name>
<dbReference type="SUPFAM" id="SSF56349">
    <property type="entry name" value="DNA breaking-rejoining enzymes"/>
    <property type="match status" value="1"/>
</dbReference>
<dbReference type="Pfam" id="PF13102">
    <property type="entry name" value="Phage_int_SAM_5"/>
    <property type="match status" value="1"/>
</dbReference>
<dbReference type="InterPro" id="IPR044068">
    <property type="entry name" value="CB"/>
</dbReference>
<reference evidence="8" key="1">
    <citation type="submission" date="2023-03" db="EMBL/GenBank/DDBJ databases">
        <title>a new species belonging to Providencia genus.</title>
        <authorList>
            <person name="Yang W."/>
            <person name="Hu F."/>
            <person name="Shen S."/>
            <person name="Ding L."/>
            <person name="Yin D."/>
        </authorList>
    </citation>
    <scope>NUCLEOTIDE SEQUENCE</scope>
    <source>
        <strain evidence="8">CRE-3FA-0001</strain>
    </source>
</reference>
<dbReference type="PANTHER" id="PTHR30349:SF41">
    <property type="entry name" value="INTEGRASE_RECOMBINASE PROTEIN MJ0367-RELATED"/>
    <property type="match status" value="1"/>
</dbReference>
<dbReference type="InterPro" id="IPR013762">
    <property type="entry name" value="Integrase-like_cat_sf"/>
</dbReference>